<accession>A0A6D2ICL4</accession>
<comment type="caution">
    <text evidence="1">The sequence shown here is derived from an EMBL/GenBank/DDBJ whole genome shotgun (WGS) entry which is preliminary data.</text>
</comment>
<dbReference type="InterPro" id="IPR046350">
    <property type="entry name" value="Cystatin_sf"/>
</dbReference>
<reference evidence="1" key="1">
    <citation type="submission" date="2020-01" db="EMBL/GenBank/DDBJ databases">
        <authorList>
            <person name="Mishra B."/>
        </authorList>
    </citation>
    <scope>NUCLEOTIDE SEQUENCE [LARGE SCALE GENOMIC DNA]</scope>
</reference>
<dbReference type="OrthoDB" id="1097723at2759"/>
<proteinExistence type="predicted"/>
<protein>
    <recommendedName>
        <fullName evidence="3">Cystatin domain-containing protein</fullName>
    </recommendedName>
</protein>
<organism evidence="1 2">
    <name type="scientific">Microthlaspi erraticum</name>
    <dbReference type="NCBI Taxonomy" id="1685480"/>
    <lineage>
        <taxon>Eukaryota</taxon>
        <taxon>Viridiplantae</taxon>
        <taxon>Streptophyta</taxon>
        <taxon>Embryophyta</taxon>
        <taxon>Tracheophyta</taxon>
        <taxon>Spermatophyta</taxon>
        <taxon>Magnoliopsida</taxon>
        <taxon>eudicotyledons</taxon>
        <taxon>Gunneridae</taxon>
        <taxon>Pentapetalae</taxon>
        <taxon>rosids</taxon>
        <taxon>malvids</taxon>
        <taxon>Brassicales</taxon>
        <taxon>Brassicaceae</taxon>
        <taxon>Coluteocarpeae</taxon>
        <taxon>Microthlaspi</taxon>
    </lineage>
</organism>
<dbReference type="NCBIfam" id="TIGR01638">
    <property type="entry name" value="Atha_cystat_rel"/>
    <property type="match status" value="1"/>
</dbReference>
<dbReference type="AlphaFoldDB" id="A0A6D2ICL4"/>
<dbReference type="InterPro" id="IPR006525">
    <property type="entry name" value="Cystatin-related_pln"/>
</dbReference>
<evidence type="ECO:0008006" key="3">
    <source>
        <dbReference type="Google" id="ProtNLM"/>
    </source>
</evidence>
<gene>
    <name evidence="1" type="ORF">MERR_LOCUS10059</name>
</gene>
<evidence type="ECO:0000313" key="1">
    <source>
        <dbReference type="EMBL" id="CAA7022824.1"/>
    </source>
</evidence>
<dbReference type="EMBL" id="CACVBM020000743">
    <property type="protein sequence ID" value="CAA7022824.1"/>
    <property type="molecule type" value="Genomic_DNA"/>
</dbReference>
<evidence type="ECO:0000313" key="2">
    <source>
        <dbReference type="Proteomes" id="UP000467841"/>
    </source>
</evidence>
<dbReference type="PANTHER" id="PTHR31228:SF36">
    <property type="entry name" value="CYSTATIN_MONELLIN SUPERFAMILY PROTEIN"/>
    <property type="match status" value="1"/>
</dbReference>
<keyword evidence="2" id="KW-1185">Reference proteome</keyword>
<dbReference type="Gene3D" id="3.10.450.10">
    <property type="match status" value="1"/>
</dbReference>
<dbReference type="SUPFAM" id="SSF54403">
    <property type="entry name" value="Cystatin/monellin"/>
    <property type="match status" value="1"/>
</dbReference>
<dbReference type="Proteomes" id="UP000467841">
    <property type="component" value="Unassembled WGS sequence"/>
</dbReference>
<name>A0A6D2ICL4_9BRAS</name>
<sequence>MYNMDWTWWLEDAYFLYPPGDPECLKYHYITKTAEDEPKLTIEQETELMNEQIEESEGFDIDFSMFRSLFNYHLVDPDDHDFLDEPETDGDLMKKLSQESIKRYNEESETRFEFVEVVKANYHCAAGYIILVTFDVLDPSDNKKKTFQARIYYSSHYPTEYVFVRLKPNKEGHCDGISEEDVSKGISNVHL</sequence>
<dbReference type="PANTHER" id="PTHR31228">
    <property type="entry name" value="CYSTATIN/MONELLIN SUPERFAMILY PROTEIN"/>
    <property type="match status" value="1"/>
</dbReference>